<keyword evidence="1" id="KW-0175">Coiled coil</keyword>
<name>A0A6J1WVX1_GALME</name>
<evidence type="ECO:0000313" key="3">
    <source>
        <dbReference type="RefSeq" id="XP_026756969.2"/>
    </source>
</evidence>
<dbReference type="KEGG" id="gmw:113516706"/>
<dbReference type="AlphaFoldDB" id="A0A6J1WVX1"/>
<keyword evidence="2" id="KW-1185">Reference proteome</keyword>
<evidence type="ECO:0000256" key="1">
    <source>
        <dbReference type="SAM" id="Coils"/>
    </source>
</evidence>
<protein>
    <submittedName>
        <fullName evidence="3">Uncharacterized protein LOC113516706</fullName>
    </submittedName>
</protein>
<feature type="coiled-coil region" evidence="1">
    <location>
        <begin position="283"/>
        <end position="331"/>
    </location>
</feature>
<reference evidence="3" key="1">
    <citation type="submission" date="2025-08" db="UniProtKB">
        <authorList>
            <consortium name="RefSeq"/>
        </authorList>
    </citation>
    <scope>IDENTIFICATION</scope>
    <source>
        <tissue evidence="3">Whole larvae</tissue>
    </source>
</reference>
<dbReference type="RefSeq" id="XP_026756969.2">
    <property type="nucleotide sequence ID" value="XM_026901168.3"/>
</dbReference>
<gene>
    <name evidence="3" type="primary">LOC113516706</name>
</gene>
<proteinExistence type="predicted"/>
<sequence>MNYIYTARNRYRLVSRNEGKIKSYESCSDVRAWSHDVSLRDRYLREWMKSDMPICVIPVYTLTSFLKSMTCTSRRRATPKCHPNCKSKMLLESICTSCHMIKECLKNDSQFEKYFEEEEFETCHWPCDRCLNVLKSIKMLWKIIIEKIFNVNYKDENFCSINNSRTDSVQSIVKVWEKEMVEQALFVKNIGTFSTKSSSLNSKHNYCAQKQVDIKKEVPSRIPAAKDAILKREIKKSKINLESDRILNGNSSISNDIPAKRKFSRSTSVRVKTVNKSCDACNIKEENEELKTYKYNLEYLQQQHKQQETEMEILKRENKSLKLELQSFYKTCSWKSTHYNPSSITKNVVPKPFECCVEENKEKNTVKNLESEMIITMKNCKNKSYRHVSLFQVLHKTNGPVITNDSINKPNDAKENPIDILTKVQNAFGELVSREMSIVNKSNSNTDSQIHASFYRVSESKSAPSCSTILSDSSSIQSCFVSL</sequence>
<dbReference type="InParanoid" id="A0A6J1WVX1"/>
<organism evidence="2 3">
    <name type="scientific">Galleria mellonella</name>
    <name type="common">Greater wax moth</name>
    <dbReference type="NCBI Taxonomy" id="7137"/>
    <lineage>
        <taxon>Eukaryota</taxon>
        <taxon>Metazoa</taxon>
        <taxon>Ecdysozoa</taxon>
        <taxon>Arthropoda</taxon>
        <taxon>Hexapoda</taxon>
        <taxon>Insecta</taxon>
        <taxon>Pterygota</taxon>
        <taxon>Neoptera</taxon>
        <taxon>Endopterygota</taxon>
        <taxon>Lepidoptera</taxon>
        <taxon>Glossata</taxon>
        <taxon>Ditrysia</taxon>
        <taxon>Pyraloidea</taxon>
        <taxon>Pyralidae</taxon>
        <taxon>Galleriinae</taxon>
        <taxon>Galleria</taxon>
    </lineage>
</organism>
<dbReference type="Proteomes" id="UP001652740">
    <property type="component" value="Unplaced"/>
</dbReference>
<dbReference type="GeneID" id="113516706"/>
<accession>A0A6J1WVX1</accession>
<evidence type="ECO:0000313" key="2">
    <source>
        <dbReference type="Proteomes" id="UP001652740"/>
    </source>
</evidence>